<dbReference type="InterPro" id="IPR037176">
    <property type="entry name" value="Osmotin/thaumatin-like_sf"/>
</dbReference>
<evidence type="ECO:0000256" key="2">
    <source>
        <dbReference type="SAM" id="SignalP"/>
    </source>
</evidence>
<dbReference type="OrthoDB" id="430315at2759"/>
<dbReference type="Gene3D" id="2.60.110.10">
    <property type="entry name" value="Thaumatin"/>
    <property type="match status" value="1"/>
</dbReference>
<protein>
    <submittedName>
        <fullName evidence="3">Osmotin thaumatin-like protein</fullName>
    </submittedName>
</protein>
<feature type="signal peptide" evidence="2">
    <location>
        <begin position="1"/>
        <end position="20"/>
    </location>
</feature>
<dbReference type="Pfam" id="PF00314">
    <property type="entry name" value="Thaumatin"/>
    <property type="match status" value="1"/>
</dbReference>
<keyword evidence="2" id="KW-0732">Signal</keyword>
<dbReference type="PANTHER" id="PTHR31048">
    <property type="entry name" value="OS03G0233200 PROTEIN"/>
    <property type="match status" value="1"/>
</dbReference>
<evidence type="ECO:0000313" key="3">
    <source>
        <dbReference type="EMBL" id="KZT30730.1"/>
    </source>
</evidence>
<dbReference type="STRING" id="1314782.A0A165W6B0"/>
<evidence type="ECO:0000256" key="1">
    <source>
        <dbReference type="PIRSR" id="PIRSR002703-1"/>
    </source>
</evidence>
<dbReference type="InParanoid" id="A0A165W6B0"/>
<gene>
    <name evidence="3" type="ORF">NEOLEDRAFT_1083062</name>
</gene>
<sequence>MVIFFLQTPVHLFLITHCRTSVDIFNNCSYQVDPAFYPMASEDGTATGGFPLIAGASQVVTLYSGWSGRIWGRTGCNSAGVCTSGGCPSGGENCTSPAPTGPTLAQFTIDGYADFDYFNPTSGDNFNIPLTIEPGSGCSTAPVSCIDANGDGNGCGATSSCPTGTSYTIQFC</sequence>
<evidence type="ECO:0000313" key="4">
    <source>
        <dbReference type="Proteomes" id="UP000076761"/>
    </source>
</evidence>
<name>A0A165W6B0_9AGAM</name>
<dbReference type="SUPFAM" id="SSF49870">
    <property type="entry name" value="Osmotin, thaumatin-like protein"/>
    <property type="match status" value="1"/>
</dbReference>
<dbReference type="InterPro" id="IPR001938">
    <property type="entry name" value="Thaumatin"/>
</dbReference>
<proteinExistence type="predicted"/>
<dbReference type="SMART" id="SM00205">
    <property type="entry name" value="THN"/>
    <property type="match status" value="1"/>
</dbReference>
<dbReference type="AlphaFoldDB" id="A0A165W6B0"/>
<keyword evidence="1" id="KW-1015">Disulfide bond</keyword>
<dbReference type="PRINTS" id="PR00347">
    <property type="entry name" value="THAUMATIN"/>
</dbReference>
<accession>A0A165W6B0</accession>
<organism evidence="3 4">
    <name type="scientific">Neolentinus lepideus HHB14362 ss-1</name>
    <dbReference type="NCBI Taxonomy" id="1314782"/>
    <lineage>
        <taxon>Eukaryota</taxon>
        <taxon>Fungi</taxon>
        <taxon>Dikarya</taxon>
        <taxon>Basidiomycota</taxon>
        <taxon>Agaricomycotina</taxon>
        <taxon>Agaricomycetes</taxon>
        <taxon>Gloeophyllales</taxon>
        <taxon>Gloeophyllaceae</taxon>
        <taxon>Neolentinus</taxon>
    </lineage>
</organism>
<feature type="chain" id="PRO_5007868341" evidence="2">
    <location>
        <begin position="21"/>
        <end position="172"/>
    </location>
</feature>
<dbReference type="Proteomes" id="UP000076761">
    <property type="component" value="Unassembled WGS sequence"/>
</dbReference>
<dbReference type="PROSITE" id="PS51367">
    <property type="entry name" value="THAUMATIN_2"/>
    <property type="match status" value="1"/>
</dbReference>
<feature type="disulfide bond" evidence="1">
    <location>
        <begin position="76"/>
        <end position="82"/>
    </location>
</feature>
<dbReference type="EMBL" id="KV425551">
    <property type="protein sequence ID" value="KZT30730.1"/>
    <property type="molecule type" value="Genomic_DNA"/>
</dbReference>
<keyword evidence="4" id="KW-1185">Reference proteome</keyword>
<reference evidence="3 4" key="1">
    <citation type="journal article" date="2016" name="Mol. Biol. Evol.">
        <title>Comparative Genomics of Early-Diverging Mushroom-Forming Fungi Provides Insights into the Origins of Lignocellulose Decay Capabilities.</title>
        <authorList>
            <person name="Nagy L.G."/>
            <person name="Riley R."/>
            <person name="Tritt A."/>
            <person name="Adam C."/>
            <person name="Daum C."/>
            <person name="Floudas D."/>
            <person name="Sun H."/>
            <person name="Yadav J.S."/>
            <person name="Pangilinan J."/>
            <person name="Larsson K.H."/>
            <person name="Matsuura K."/>
            <person name="Barry K."/>
            <person name="Labutti K."/>
            <person name="Kuo R."/>
            <person name="Ohm R.A."/>
            <person name="Bhattacharya S.S."/>
            <person name="Shirouzu T."/>
            <person name="Yoshinaga Y."/>
            <person name="Martin F.M."/>
            <person name="Grigoriev I.V."/>
            <person name="Hibbett D.S."/>
        </authorList>
    </citation>
    <scope>NUCLEOTIDE SEQUENCE [LARGE SCALE GENOMIC DNA]</scope>
    <source>
        <strain evidence="3 4">HHB14362 ss-1</strain>
    </source>
</reference>
<feature type="disulfide bond" evidence="1">
    <location>
        <begin position="87"/>
        <end position="94"/>
    </location>
</feature>